<accession>A0ABW4J873</accession>
<sequence>MVVTKKYVTQIVATHLSQNLIQKLTVNDVIALTTVSRTTFYRNFPNGLQSLYLDIIDLRLEDIRLCDSWSAALDYLVTTLSEQRLLFLNLFNTAPDTERYHFFEKKADQFVRHYFGRQYFNKIAPAHLTFFSEALCSQLLNWFLSGMVEDERQIRQKLDTFYLLKA</sequence>
<dbReference type="Proteomes" id="UP001597267">
    <property type="component" value="Unassembled WGS sequence"/>
</dbReference>
<dbReference type="Gene3D" id="1.10.357.10">
    <property type="entry name" value="Tetracycline Repressor, domain 2"/>
    <property type="match status" value="1"/>
</dbReference>
<feature type="domain" description="Transcriptional regulator TetR C-terminal Firmicutes type" evidence="1">
    <location>
        <begin position="67"/>
        <end position="160"/>
    </location>
</feature>
<dbReference type="EMBL" id="JBHTOP010000026">
    <property type="protein sequence ID" value="MFD1672551.1"/>
    <property type="molecule type" value="Genomic_DNA"/>
</dbReference>
<evidence type="ECO:0000313" key="2">
    <source>
        <dbReference type="EMBL" id="MFD1672551.1"/>
    </source>
</evidence>
<evidence type="ECO:0000259" key="1">
    <source>
        <dbReference type="Pfam" id="PF14278"/>
    </source>
</evidence>
<gene>
    <name evidence="2" type="ORF">ACFQ5M_10605</name>
</gene>
<reference evidence="3" key="1">
    <citation type="journal article" date="2019" name="Int. J. Syst. Evol. Microbiol.">
        <title>The Global Catalogue of Microorganisms (GCM) 10K type strain sequencing project: providing services to taxonomists for standard genome sequencing and annotation.</title>
        <authorList>
            <consortium name="The Broad Institute Genomics Platform"/>
            <consortium name="The Broad Institute Genome Sequencing Center for Infectious Disease"/>
            <person name="Wu L."/>
            <person name="Ma J."/>
        </authorList>
    </citation>
    <scope>NUCLEOTIDE SEQUENCE [LARGE SCALE GENOMIC DNA]</scope>
    <source>
        <strain evidence="3">CCM 8896</strain>
    </source>
</reference>
<name>A0ABW4J873_9LACO</name>
<organism evidence="2 3">
    <name type="scientific">Agrilactobacillus yilanensis</name>
    <dbReference type="NCBI Taxonomy" id="2485997"/>
    <lineage>
        <taxon>Bacteria</taxon>
        <taxon>Bacillati</taxon>
        <taxon>Bacillota</taxon>
        <taxon>Bacilli</taxon>
        <taxon>Lactobacillales</taxon>
        <taxon>Lactobacillaceae</taxon>
        <taxon>Agrilactobacillus</taxon>
    </lineage>
</organism>
<comment type="caution">
    <text evidence="2">The sequence shown here is derived from an EMBL/GenBank/DDBJ whole genome shotgun (WGS) entry which is preliminary data.</text>
</comment>
<dbReference type="InterPro" id="IPR039532">
    <property type="entry name" value="TetR_C_Firmicutes"/>
</dbReference>
<keyword evidence="3" id="KW-1185">Reference proteome</keyword>
<dbReference type="RefSeq" id="WP_125711940.1">
    <property type="nucleotide sequence ID" value="NZ_JBHTOP010000026.1"/>
</dbReference>
<dbReference type="InterPro" id="IPR009057">
    <property type="entry name" value="Homeodomain-like_sf"/>
</dbReference>
<protein>
    <submittedName>
        <fullName evidence="2">TetR-like C-terminal domain-containing protein</fullName>
    </submittedName>
</protein>
<proteinExistence type="predicted"/>
<dbReference type="SUPFAM" id="SSF46689">
    <property type="entry name" value="Homeodomain-like"/>
    <property type="match status" value="1"/>
</dbReference>
<dbReference type="Pfam" id="PF14278">
    <property type="entry name" value="TetR_C_8"/>
    <property type="match status" value="1"/>
</dbReference>
<evidence type="ECO:0000313" key="3">
    <source>
        <dbReference type="Proteomes" id="UP001597267"/>
    </source>
</evidence>